<comment type="caution">
    <text evidence="12">The sequence shown here is derived from an EMBL/GenBank/DDBJ whole genome shotgun (WGS) entry which is preliminary data.</text>
</comment>
<evidence type="ECO:0000256" key="5">
    <source>
        <dbReference type="ARBA" id="ARBA00022838"/>
    </source>
</evidence>
<dbReference type="GO" id="GO:0007059">
    <property type="term" value="P:chromosome segregation"/>
    <property type="evidence" value="ECO:0007669"/>
    <property type="project" value="InterPro"/>
</dbReference>
<evidence type="ECO:0000256" key="10">
    <source>
        <dbReference type="SAM" id="Coils"/>
    </source>
</evidence>
<dbReference type="OrthoDB" id="4056921at2759"/>
<keyword evidence="6 10" id="KW-0175">Coiled coil</keyword>
<keyword evidence="13" id="KW-1185">Reference proteome</keyword>
<evidence type="ECO:0000313" key="12">
    <source>
        <dbReference type="EMBL" id="KAF2102849.1"/>
    </source>
</evidence>
<feature type="coiled-coil region" evidence="10">
    <location>
        <begin position="115"/>
        <end position="142"/>
    </location>
</feature>
<organism evidence="12 13">
    <name type="scientific">Rhizodiscina lignyota</name>
    <dbReference type="NCBI Taxonomy" id="1504668"/>
    <lineage>
        <taxon>Eukaryota</taxon>
        <taxon>Fungi</taxon>
        <taxon>Dikarya</taxon>
        <taxon>Ascomycota</taxon>
        <taxon>Pezizomycotina</taxon>
        <taxon>Dothideomycetes</taxon>
        <taxon>Pleosporomycetidae</taxon>
        <taxon>Aulographales</taxon>
        <taxon>Rhizodiscinaceae</taxon>
        <taxon>Rhizodiscina</taxon>
    </lineage>
</organism>
<feature type="domain" description="Chromosome segregation protein Spc25 C-terminal" evidence="11">
    <location>
        <begin position="184"/>
        <end position="254"/>
    </location>
</feature>
<keyword evidence="3 9" id="KW-0132">Cell division</keyword>
<gene>
    <name evidence="12" type="ORF">NA57DRAFT_63640</name>
</gene>
<dbReference type="GO" id="GO:0005634">
    <property type="term" value="C:nucleus"/>
    <property type="evidence" value="ECO:0007669"/>
    <property type="project" value="UniProtKB-SubCell"/>
</dbReference>
<dbReference type="CDD" id="cd23784">
    <property type="entry name" value="RWD_Spc25"/>
    <property type="match status" value="1"/>
</dbReference>
<evidence type="ECO:0000256" key="8">
    <source>
        <dbReference type="ARBA" id="ARBA00023328"/>
    </source>
</evidence>
<evidence type="ECO:0000259" key="11">
    <source>
        <dbReference type="Pfam" id="PF08234"/>
    </source>
</evidence>
<keyword evidence="9" id="KW-0539">Nucleus</keyword>
<evidence type="ECO:0000256" key="9">
    <source>
        <dbReference type="RuleBase" id="RU367150"/>
    </source>
</evidence>
<dbReference type="Pfam" id="PF08234">
    <property type="entry name" value="Spindle_Spc25"/>
    <property type="match status" value="1"/>
</dbReference>
<comment type="similarity">
    <text evidence="1 9">Belongs to the SPC25 family.</text>
</comment>
<dbReference type="Proteomes" id="UP000799772">
    <property type="component" value="Unassembled WGS sequence"/>
</dbReference>
<dbReference type="PANTHER" id="PTHR14281">
    <property type="entry name" value="KINETOCHORE PROTEIN SPC25-RELATED"/>
    <property type="match status" value="1"/>
</dbReference>
<evidence type="ECO:0000256" key="7">
    <source>
        <dbReference type="ARBA" id="ARBA00023306"/>
    </source>
</evidence>
<evidence type="ECO:0000256" key="6">
    <source>
        <dbReference type="ARBA" id="ARBA00023054"/>
    </source>
</evidence>
<dbReference type="PANTHER" id="PTHR14281:SF0">
    <property type="entry name" value="KINETOCHORE PROTEIN SPC25"/>
    <property type="match status" value="1"/>
</dbReference>
<dbReference type="InterPro" id="IPR045143">
    <property type="entry name" value="Spc25"/>
</dbReference>
<dbReference type="AlphaFoldDB" id="A0A9P4MEQ9"/>
<comment type="subcellular location">
    <subcellularLocation>
        <location evidence="9">Nucleus</location>
    </subcellularLocation>
    <subcellularLocation>
        <location evidence="9">Chromosome</location>
        <location evidence="9">Centromere</location>
        <location evidence="9">Kinetochore</location>
    </subcellularLocation>
</comment>
<reference evidence="12" key="1">
    <citation type="journal article" date="2020" name="Stud. Mycol.">
        <title>101 Dothideomycetes genomes: a test case for predicting lifestyles and emergence of pathogens.</title>
        <authorList>
            <person name="Haridas S."/>
            <person name="Albert R."/>
            <person name="Binder M."/>
            <person name="Bloem J."/>
            <person name="Labutti K."/>
            <person name="Salamov A."/>
            <person name="Andreopoulos B."/>
            <person name="Baker S."/>
            <person name="Barry K."/>
            <person name="Bills G."/>
            <person name="Bluhm B."/>
            <person name="Cannon C."/>
            <person name="Castanera R."/>
            <person name="Culley D."/>
            <person name="Daum C."/>
            <person name="Ezra D."/>
            <person name="Gonzalez J."/>
            <person name="Henrissat B."/>
            <person name="Kuo A."/>
            <person name="Liang C."/>
            <person name="Lipzen A."/>
            <person name="Lutzoni F."/>
            <person name="Magnuson J."/>
            <person name="Mondo S."/>
            <person name="Nolan M."/>
            <person name="Ohm R."/>
            <person name="Pangilinan J."/>
            <person name="Park H.-J."/>
            <person name="Ramirez L."/>
            <person name="Alfaro M."/>
            <person name="Sun H."/>
            <person name="Tritt A."/>
            <person name="Yoshinaga Y."/>
            <person name="Zwiers L.-H."/>
            <person name="Turgeon B."/>
            <person name="Goodwin S."/>
            <person name="Spatafora J."/>
            <person name="Crous P."/>
            <person name="Grigoriev I."/>
        </authorList>
    </citation>
    <scope>NUCLEOTIDE SEQUENCE</scope>
    <source>
        <strain evidence="12">CBS 133067</strain>
    </source>
</reference>
<dbReference type="GO" id="GO:0051301">
    <property type="term" value="P:cell division"/>
    <property type="evidence" value="ECO:0007669"/>
    <property type="project" value="UniProtKB-UniRule"/>
</dbReference>
<dbReference type="Gene3D" id="3.30.457.50">
    <property type="entry name" value="Chromosome segregation protein Spc25"/>
    <property type="match status" value="1"/>
</dbReference>
<protein>
    <recommendedName>
        <fullName evidence="9">Kinetochore protein SPC25</fullName>
    </recommendedName>
</protein>
<evidence type="ECO:0000256" key="4">
    <source>
        <dbReference type="ARBA" id="ARBA00022776"/>
    </source>
</evidence>
<evidence type="ECO:0000313" key="13">
    <source>
        <dbReference type="Proteomes" id="UP000799772"/>
    </source>
</evidence>
<comment type="function">
    <text evidence="9">Acts as a component of the essential kinetochore-associated NDC80 complex, which is required for chromosome segregation and spindle checkpoint activity.</text>
</comment>
<keyword evidence="4 9" id="KW-0498">Mitosis</keyword>
<keyword evidence="7 9" id="KW-0131">Cell cycle</keyword>
<keyword evidence="5 9" id="KW-0995">Kinetochore</keyword>
<dbReference type="GO" id="GO:0031262">
    <property type="term" value="C:Ndc80 complex"/>
    <property type="evidence" value="ECO:0007669"/>
    <property type="project" value="InterPro"/>
</dbReference>
<comment type="subunit">
    <text evidence="9">Component of the NDC80 complex.</text>
</comment>
<name>A0A9P4MEQ9_9PEZI</name>
<accession>A0A9P4MEQ9</accession>
<sequence>MATAFEPSLSTSAIHAPFSSATAPSMADSLPNINFGFKELRDRMDSFTFRFDQFIERGRKRVLEEGNQFRINVAELQKDQHMRKRNIEIMTLKTATYAQTVAKESQETAEMHSAINNLTSQRDDRLAQRDALKQQIAEVQKDIAARRSAQQSHQRYLNQQSRFNMPELDFWQDYLCMRIEGAGAVDRLKFVFTHVCEADWEKEAWFELGTGSRDYQIFRCSPKLERRELEQLLDKLNEGRDLTPFLKGIRALFVQALK</sequence>
<keyword evidence="8 9" id="KW-0137">Centromere</keyword>
<dbReference type="EMBL" id="ML978122">
    <property type="protein sequence ID" value="KAF2102849.1"/>
    <property type="molecule type" value="Genomic_DNA"/>
</dbReference>
<dbReference type="FunFam" id="3.30.457.50:FF:000001">
    <property type="entry name" value="Probable kinetochore protein spc25"/>
    <property type="match status" value="1"/>
</dbReference>
<proteinExistence type="inferred from homology"/>
<evidence type="ECO:0000256" key="3">
    <source>
        <dbReference type="ARBA" id="ARBA00022618"/>
    </source>
</evidence>
<keyword evidence="2 9" id="KW-0158">Chromosome</keyword>
<dbReference type="InterPro" id="IPR013255">
    <property type="entry name" value="Spc25_C"/>
</dbReference>
<evidence type="ECO:0000256" key="1">
    <source>
        <dbReference type="ARBA" id="ARBA00006379"/>
    </source>
</evidence>
<evidence type="ECO:0000256" key="2">
    <source>
        <dbReference type="ARBA" id="ARBA00022454"/>
    </source>
</evidence>